<dbReference type="GO" id="GO:0005459">
    <property type="term" value="F:UDP-galactose transmembrane transporter activity"/>
    <property type="evidence" value="ECO:0007669"/>
    <property type="project" value="TreeGrafter"/>
</dbReference>
<comment type="subcellular location">
    <subcellularLocation>
        <location evidence="1">Endoplasmic reticulum membrane</location>
        <topology evidence="1">Multi-pass membrane protein</topology>
    </subcellularLocation>
</comment>
<evidence type="ECO:0000256" key="3">
    <source>
        <dbReference type="ARBA" id="ARBA00022597"/>
    </source>
</evidence>
<reference evidence="9" key="1">
    <citation type="submission" date="2020-05" db="EMBL/GenBank/DDBJ databases">
        <title>Mycena genomes resolve the evolution of fungal bioluminescence.</title>
        <authorList>
            <person name="Tsai I.J."/>
        </authorList>
    </citation>
    <scope>NUCLEOTIDE SEQUENCE</scope>
    <source>
        <strain evidence="9">CCC161011</strain>
    </source>
</reference>
<organism evidence="9 10">
    <name type="scientific">Mycena venus</name>
    <dbReference type="NCBI Taxonomy" id="2733690"/>
    <lineage>
        <taxon>Eukaryota</taxon>
        <taxon>Fungi</taxon>
        <taxon>Dikarya</taxon>
        <taxon>Basidiomycota</taxon>
        <taxon>Agaricomycotina</taxon>
        <taxon>Agaricomycetes</taxon>
        <taxon>Agaricomycetidae</taxon>
        <taxon>Agaricales</taxon>
        <taxon>Marasmiineae</taxon>
        <taxon>Mycenaceae</taxon>
        <taxon>Mycena</taxon>
    </lineage>
</organism>
<sequence>MFLLGAIAQERLSVPIDGKTSDKFKSAIFIGSVQSALSSVSRFVYIPLRRKPTDTFMQSLGLEHVPEPAAVVANGTVNGHAHAKHPEKPSTRFSRSNLLLLLHYLQCSTFFTFATPFGFTALFYISYPAMVLGKSCKLVLVMIMNVPAAFLHCESILSCSWSLLALPSWALLLINLALDGAVNSTQDKIFACHRVTGAADDAIGQYLLYSAAGRALRASAAVYPRHPPYRSLQRARGCAGVCPHAPVDQDPIAAVWADGPWGQLFIFETLRSLTLVTVALTRKMFTMLLSVIVYNYKPNAGQLFGVVFAAIIVEAFVKGKDVHILTGDVFEDVVHGVDALQGLRDELVGGHREPLCDSLMVATWRHDCDRVFCRSTWVCLS</sequence>
<keyword evidence="7" id="KW-0472">Membrane</keyword>
<dbReference type="OrthoDB" id="1601at2759"/>
<evidence type="ECO:0000313" key="9">
    <source>
        <dbReference type="EMBL" id="KAF7368757.1"/>
    </source>
</evidence>
<keyword evidence="5" id="KW-0256">Endoplasmic reticulum</keyword>
<name>A0A8H7DDA7_9AGAR</name>
<dbReference type="GO" id="GO:0005460">
    <property type="term" value="F:UDP-glucose transmembrane transporter activity"/>
    <property type="evidence" value="ECO:0007669"/>
    <property type="project" value="TreeGrafter"/>
</dbReference>
<comment type="caution">
    <text evidence="9">The sequence shown here is derived from an EMBL/GenBank/DDBJ whole genome shotgun (WGS) entry which is preliminary data.</text>
</comment>
<keyword evidence="2" id="KW-0813">Transport</keyword>
<dbReference type="AlphaFoldDB" id="A0A8H7DDA7"/>
<accession>A0A8H7DDA7</accession>
<evidence type="ECO:0000256" key="6">
    <source>
        <dbReference type="ARBA" id="ARBA00022989"/>
    </source>
</evidence>
<dbReference type="GO" id="GO:0005789">
    <property type="term" value="C:endoplasmic reticulum membrane"/>
    <property type="evidence" value="ECO:0007669"/>
    <property type="project" value="UniProtKB-SubCell"/>
</dbReference>
<evidence type="ECO:0000256" key="5">
    <source>
        <dbReference type="ARBA" id="ARBA00022824"/>
    </source>
</evidence>
<evidence type="ECO:0000256" key="7">
    <source>
        <dbReference type="ARBA" id="ARBA00023136"/>
    </source>
</evidence>
<keyword evidence="4" id="KW-0812">Transmembrane</keyword>
<evidence type="ECO:0000256" key="2">
    <source>
        <dbReference type="ARBA" id="ARBA00022448"/>
    </source>
</evidence>
<dbReference type="GO" id="GO:0000139">
    <property type="term" value="C:Golgi membrane"/>
    <property type="evidence" value="ECO:0007669"/>
    <property type="project" value="TreeGrafter"/>
</dbReference>
<proteinExistence type="predicted"/>
<dbReference type="PANTHER" id="PTHR10778:SF10">
    <property type="entry name" value="SOLUTE CARRIER FAMILY 35 MEMBER B1"/>
    <property type="match status" value="1"/>
</dbReference>
<evidence type="ECO:0000256" key="1">
    <source>
        <dbReference type="ARBA" id="ARBA00004477"/>
    </source>
</evidence>
<keyword evidence="10" id="KW-1185">Reference proteome</keyword>
<dbReference type="EMBL" id="JACAZI010000002">
    <property type="protein sequence ID" value="KAF7368757.1"/>
    <property type="molecule type" value="Genomic_DNA"/>
</dbReference>
<keyword evidence="3" id="KW-0762">Sugar transport</keyword>
<evidence type="ECO:0000256" key="8">
    <source>
        <dbReference type="ARBA" id="ARBA00041103"/>
    </source>
</evidence>
<dbReference type="InterPro" id="IPR013657">
    <property type="entry name" value="SCL35B1-4/HUT1"/>
</dbReference>
<keyword evidence="6" id="KW-1133">Transmembrane helix</keyword>
<protein>
    <recommendedName>
        <fullName evidence="8">UDP-galactose transporter homolog 1</fullName>
    </recommendedName>
</protein>
<dbReference type="PANTHER" id="PTHR10778">
    <property type="entry name" value="SOLUTE CARRIER FAMILY 35 MEMBER B"/>
    <property type="match status" value="1"/>
</dbReference>
<evidence type="ECO:0000256" key="4">
    <source>
        <dbReference type="ARBA" id="ARBA00022692"/>
    </source>
</evidence>
<dbReference type="Proteomes" id="UP000620124">
    <property type="component" value="Unassembled WGS sequence"/>
</dbReference>
<evidence type="ECO:0000313" key="10">
    <source>
        <dbReference type="Proteomes" id="UP000620124"/>
    </source>
</evidence>
<gene>
    <name evidence="9" type="ORF">MVEN_00200800</name>
</gene>